<evidence type="ECO:0000256" key="9">
    <source>
        <dbReference type="PROSITE-ProRule" id="PRU00027"/>
    </source>
</evidence>
<proteinExistence type="evidence at transcript level"/>
<feature type="domain" description="BED-type" evidence="11">
    <location>
        <begin position="457"/>
        <end position="513"/>
    </location>
</feature>
<dbReference type="InterPro" id="IPR036236">
    <property type="entry name" value="Znf_C2H2_sf"/>
</dbReference>
<dbReference type="InterPro" id="IPR008906">
    <property type="entry name" value="HATC_C_dom"/>
</dbReference>
<evidence type="ECO:0000256" key="4">
    <source>
        <dbReference type="ARBA" id="ARBA00022833"/>
    </source>
</evidence>
<protein>
    <submittedName>
        <fullName evidence="12">Putative hat transposable element</fullName>
    </submittedName>
</protein>
<dbReference type="EMBL" id="GABZ01003819">
    <property type="protein sequence ID" value="JAA49706.1"/>
    <property type="molecule type" value="mRNA"/>
</dbReference>
<feature type="region of interest" description="Disordered" evidence="10">
    <location>
        <begin position="211"/>
        <end position="232"/>
    </location>
</feature>
<evidence type="ECO:0000256" key="6">
    <source>
        <dbReference type="ARBA" id="ARBA00023125"/>
    </source>
</evidence>
<feature type="domain" description="BED-type" evidence="11">
    <location>
        <begin position="559"/>
        <end position="616"/>
    </location>
</feature>
<feature type="compositionally biased region" description="Polar residues" evidence="10">
    <location>
        <begin position="435"/>
        <end position="444"/>
    </location>
</feature>
<dbReference type="SUPFAM" id="SSF140996">
    <property type="entry name" value="Hermes dimerisation domain"/>
    <property type="match status" value="1"/>
</dbReference>
<dbReference type="SUPFAM" id="SSF57667">
    <property type="entry name" value="beta-beta-alpha zinc fingers"/>
    <property type="match status" value="4"/>
</dbReference>
<evidence type="ECO:0000256" key="2">
    <source>
        <dbReference type="ARBA" id="ARBA00022723"/>
    </source>
</evidence>
<dbReference type="Pfam" id="PF05699">
    <property type="entry name" value="Dimer_Tnp_hAT"/>
    <property type="match status" value="1"/>
</dbReference>
<dbReference type="PROSITE" id="PS50808">
    <property type="entry name" value="ZF_BED"/>
    <property type="match status" value="4"/>
</dbReference>
<evidence type="ECO:0000256" key="5">
    <source>
        <dbReference type="ARBA" id="ARBA00023015"/>
    </source>
</evidence>
<feature type="domain" description="BED-type" evidence="11">
    <location>
        <begin position="284"/>
        <end position="341"/>
    </location>
</feature>
<dbReference type="GO" id="GO:0008270">
    <property type="term" value="F:zinc ion binding"/>
    <property type="evidence" value="ECO:0007669"/>
    <property type="project" value="UniProtKB-KW"/>
</dbReference>
<accession>K9J0C0</accession>
<dbReference type="PANTHER" id="PTHR46481:SF4">
    <property type="entry name" value="ZINC FINGER BED DOMAIN-CONTAINING PROTEIN 4"/>
    <property type="match status" value="1"/>
</dbReference>
<organism evidence="12">
    <name type="scientific">Desmodus rotundus</name>
    <name type="common">Vampire bat</name>
    <dbReference type="NCBI Taxonomy" id="9430"/>
    <lineage>
        <taxon>Eukaryota</taxon>
        <taxon>Metazoa</taxon>
        <taxon>Chordata</taxon>
        <taxon>Craniata</taxon>
        <taxon>Vertebrata</taxon>
        <taxon>Euteleostomi</taxon>
        <taxon>Mammalia</taxon>
        <taxon>Eutheria</taxon>
        <taxon>Laurasiatheria</taxon>
        <taxon>Chiroptera</taxon>
        <taxon>Yangochiroptera</taxon>
        <taxon>Phyllostomidae</taxon>
        <taxon>Desmodontinae</taxon>
        <taxon>Desmodus</taxon>
    </lineage>
</organism>
<dbReference type="InterPro" id="IPR003656">
    <property type="entry name" value="Znf_BED"/>
</dbReference>
<sequence>MESDQEAHPKGNGDFVPEKTNIKVEEDDDQIPNHSSERMDFKMEQEDRTAADSGDGQAEIREASFSCKPPGKCCPAEHEDDYGALFSQYSSTLYDVAMEAVTQSLLSTRSMSSRKKSPAWKHFFISPRDSTKAVCVYCMKEFSRGKNEKDLSTSCLMRHVRRAHPTVLIREDGSMSTLAPLSSPALLLPSQPAHVGDVGAVLPPIKLVQKTASRTPPPDQVTEASMSVASSKEVGSDLSVTEKYIREETHVGLPPSVPVPHCDDAAESGPEKSLPLPKSTSGSRRWSAVWKHFYLSPLDSSKAVCIHCMNEFSRGKNGKDLGTSCLIRHMWRAHRAIVLQEKSGGAGVPPPYATTPTLVPTLPPPEGEPRSLSSSPGKLVKESFLTSSSPDRLTEDTPTRVNLGDALMEDPSVLSPSDDTGEASLASSPEKRQGDGSTLPTFESGAVFQQNKKVMKRLKSEVWHHFSLAPMDSLKAVCRHCGCVISRGKKGDVGTSCLMRHLYRRHPEVVGNQKGFLGDSLANSSYDTLASAESSSSRLTDFTTAVPKTSPALAPVHSKKTSKLWNHFSVCSADPTKVVCLHCGRTISRGKKPTNLGTSCLLRHLQRFHGSVLTTDVPKAALPSPPGVRVPLSTEPSGASSLDDSDEKFYDSHPVAKKITSLIAEMIALDLQPYSFVDNVGFNRLLAYLKPQYSLPSPSYFSRTAIPGMYDDVKRVIMSHLKEAESGVVHFTSGIWMSNQTREYLTLTAHWVTFESSARPHREDHHCSALLDVSRIDCDYSSNSIQKQLECWWEAWVTSTGLQVGITVTDNPSVGTTLNEGEHSSVQCFSHTVDLIVSEAMKSQRMVQNLLSTARKLCERVLRSHEAREKLAELQKEYELPPHHLLRDVPSKWSTSLRMLERLIEQKRAVNEVSVACNFRDLISGDQWEVMRSVCHALKPFDAASREMSSHVSTLSQVIPMVHILNRKVEMLFEETMGIDTMLKSLKEALVSRLSAALHDPRYIFATLLDPRYKASLFSEEEAEQYKQDLIRELETLNSTSEDTPVSNGCDPGSPPRDSSGVESLWSLMAKIKKKDPREKAKVPEAMVLAYLEEEVLEHSCDPLTYWNLKRSAWPGLSALAVRFLGCPPSIVPSERLFSTPTENGSFGQSRLLMEHFEKLIFLKVNLPLIYFQY</sequence>
<keyword evidence="8" id="KW-0539">Nucleus</keyword>
<feature type="compositionally biased region" description="Basic and acidic residues" evidence="10">
    <location>
        <begin position="1"/>
        <end position="24"/>
    </location>
</feature>
<keyword evidence="7" id="KW-0804">Transcription</keyword>
<evidence type="ECO:0000256" key="3">
    <source>
        <dbReference type="ARBA" id="ARBA00022771"/>
    </source>
</evidence>
<dbReference type="InterPro" id="IPR052035">
    <property type="entry name" value="ZnF_BED_domain_contain"/>
</dbReference>
<feature type="domain" description="BED-type" evidence="11">
    <location>
        <begin position="114"/>
        <end position="171"/>
    </location>
</feature>
<feature type="region of interest" description="Disordered" evidence="10">
    <location>
        <begin position="342"/>
        <end position="444"/>
    </location>
</feature>
<dbReference type="GO" id="GO:0005634">
    <property type="term" value="C:nucleus"/>
    <property type="evidence" value="ECO:0007669"/>
    <property type="project" value="UniProtKB-SubCell"/>
</dbReference>
<evidence type="ECO:0000256" key="7">
    <source>
        <dbReference type="ARBA" id="ARBA00023163"/>
    </source>
</evidence>
<dbReference type="AlphaFoldDB" id="K9J0C0"/>
<dbReference type="PANTHER" id="PTHR46481">
    <property type="entry name" value="ZINC FINGER BED DOMAIN-CONTAINING PROTEIN 4"/>
    <property type="match status" value="1"/>
</dbReference>
<dbReference type="SMART" id="SM00614">
    <property type="entry name" value="ZnF_BED"/>
    <property type="match status" value="4"/>
</dbReference>
<keyword evidence="5" id="KW-0805">Transcription regulation</keyword>
<dbReference type="InterPro" id="IPR012337">
    <property type="entry name" value="RNaseH-like_sf"/>
</dbReference>
<evidence type="ECO:0000256" key="10">
    <source>
        <dbReference type="SAM" id="MobiDB-lite"/>
    </source>
</evidence>
<keyword evidence="4" id="KW-0862">Zinc</keyword>
<reference evidence="12" key="1">
    <citation type="submission" date="2012-11" db="EMBL/GenBank/DDBJ databases">
        <title>The Vampirome: Transcriptome and Proteome Analysis of the Submandibular and Accessory Glands of the Vampire Bat and Vector of Human Rabies, Desmodus rotundus.</title>
        <authorList>
            <person name="Francischetti I.M.B."/>
            <person name="Assumpcao T.C.F."/>
            <person name="Ma D."/>
            <person name="Vicente E.C."/>
            <person name="Ribeiro J.M.C."/>
        </authorList>
    </citation>
    <scope>NUCLEOTIDE SEQUENCE</scope>
    <source>
        <tissue evidence="12">Salivary gland</tissue>
    </source>
</reference>
<feature type="region of interest" description="Disordered" evidence="10">
    <location>
        <begin position="251"/>
        <end position="281"/>
    </location>
</feature>
<dbReference type="GO" id="GO:0003677">
    <property type="term" value="F:DNA binding"/>
    <property type="evidence" value="ECO:0007669"/>
    <property type="project" value="UniProtKB-KW"/>
</dbReference>
<dbReference type="SUPFAM" id="SSF53098">
    <property type="entry name" value="Ribonuclease H-like"/>
    <property type="match status" value="1"/>
</dbReference>
<keyword evidence="3 9" id="KW-0863">Zinc-finger</keyword>
<dbReference type="Pfam" id="PF02892">
    <property type="entry name" value="zf-BED"/>
    <property type="match status" value="4"/>
</dbReference>
<evidence type="ECO:0000313" key="12">
    <source>
        <dbReference type="EMBL" id="JAA49706.1"/>
    </source>
</evidence>
<feature type="region of interest" description="Disordered" evidence="10">
    <location>
        <begin position="1"/>
        <end position="58"/>
    </location>
</feature>
<keyword evidence="2" id="KW-0479">Metal-binding</keyword>
<feature type="region of interest" description="Disordered" evidence="10">
    <location>
        <begin position="624"/>
        <end position="646"/>
    </location>
</feature>
<comment type="subcellular location">
    <subcellularLocation>
        <location evidence="1">Nucleus</location>
    </subcellularLocation>
</comment>
<feature type="region of interest" description="Disordered" evidence="10">
    <location>
        <begin position="1040"/>
        <end position="1061"/>
    </location>
</feature>
<evidence type="ECO:0000259" key="11">
    <source>
        <dbReference type="PROSITE" id="PS50808"/>
    </source>
</evidence>
<keyword evidence="6" id="KW-0238">DNA-binding</keyword>
<evidence type="ECO:0000256" key="1">
    <source>
        <dbReference type="ARBA" id="ARBA00004123"/>
    </source>
</evidence>
<dbReference type="GO" id="GO:0046983">
    <property type="term" value="F:protein dimerization activity"/>
    <property type="evidence" value="ECO:0007669"/>
    <property type="project" value="InterPro"/>
</dbReference>
<evidence type="ECO:0000256" key="8">
    <source>
        <dbReference type="ARBA" id="ARBA00023242"/>
    </source>
</evidence>
<feature type="compositionally biased region" description="Basic and acidic residues" evidence="10">
    <location>
        <begin position="35"/>
        <end position="50"/>
    </location>
</feature>
<name>K9J0C0_DESRO</name>